<dbReference type="Pfam" id="PF00254">
    <property type="entry name" value="FKBP_C"/>
    <property type="match status" value="1"/>
</dbReference>
<dbReference type="InterPro" id="IPR036611">
    <property type="entry name" value="Trigger_fac_ribosome-bd_sf"/>
</dbReference>
<dbReference type="Gene3D" id="3.30.70.1050">
    <property type="entry name" value="Trigger factor ribosome-binding domain"/>
    <property type="match status" value="1"/>
</dbReference>
<keyword evidence="7 12" id="KW-0697">Rotamase</keyword>
<comment type="caution">
    <text evidence="17">The sequence shown here is derived from an EMBL/GenBank/DDBJ whole genome shotgun (WGS) entry which is preliminary data.</text>
</comment>
<evidence type="ECO:0000256" key="7">
    <source>
        <dbReference type="ARBA" id="ARBA00023110"/>
    </source>
</evidence>
<dbReference type="OrthoDB" id="9767721at2"/>
<dbReference type="SUPFAM" id="SSF102735">
    <property type="entry name" value="Trigger factor ribosome-binding domain"/>
    <property type="match status" value="1"/>
</dbReference>
<comment type="similarity">
    <text evidence="2 12 14">Belongs to the FKBP-type PPIase family. Tig subfamily.</text>
</comment>
<dbReference type="Gene3D" id="1.10.3120.10">
    <property type="entry name" value="Trigger factor, C-terminal domain"/>
    <property type="match status" value="1"/>
</dbReference>
<dbReference type="InterPro" id="IPR027304">
    <property type="entry name" value="Trigger_fact/SurA_dom_sf"/>
</dbReference>
<dbReference type="STRING" id="1172190.M947_11195"/>
<dbReference type="EMBL" id="AUPZ01000020">
    <property type="protein sequence ID" value="EQB34381.1"/>
    <property type="molecule type" value="Genomic_DNA"/>
</dbReference>
<dbReference type="Pfam" id="PF05697">
    <property type="entry name" value="Trigger_N"/>
    <property type="match status" value="1"/>
</dbReference>
<dbReference type="eggNOG" id="COG0544">
    <property type="taxonomic scope" value="Bacteria"/>
</dbReference>
<evidence type="ECO:0000256" key="11">
    <source>
        <dbReference type="ARBA" id="ARBA00029986"/>
    </source>
</evidence>
<dbReference type="GO" id="GO:0005737">
    <property type="term" value="C:cytoplasm"/>
    <property type="evidence" value="ECO:0007669"/>
    <property type="project" value="UniProtKB-SubCell"/>
</dbReference>
<dbReference type="RefSeq" id="WP_021288472.1">
    <property type="nucleotide sequence ID" value="NZ_AUPZ01000020.1"/>
</dbReference>
<keyword evidence="5 12" id="KW-0963">Cytoplasm</keyword>
<accession>T0J8R9</accession>
<comment type="domain">
    <text evidence="12">Consists of 3 domains; the N-terminus binds the ribosome, the middle domain has PPIase activity, while the C-terminus has intrinsic chaperone activity on its own.</text>
</comment>
<dbReference type="NCBIfam" id="TIGR00115">
    <property type="entry name" value="tig"/>
    <property type="match status" value="1"/>
</dbReference>
<reference evidence="17 18" key="1">
    <citation type="submission" date="2013-07" db="EMBL/GenBank/DDBJ databases">
        <title>Sulfurimonas hongkongensis AST-10 Genome Sequencing.</title>
        <authorList>
            <person name="Cai L."/>
            <person name="Zhang T."/>
        </authorList>
    </citation>
    <scope>NUCLEOTIDE SEQUENCE [LARGE SCALE GENOMIC DNA]</scope>
    <source>
        <strain evidence="17 18">AST-10</strain>
    </source>
</reference>
<evidence type="ECO:0000256" key="15">
    <source>
        <dbReference type="SAM" id="Coils"/>
    </source>
</evidence>
<comment type="catalytic activity">
    <reaction evidence="1 12 13">
        <text>[protein]-peptidylproline (omega=180) = [protein]-peptidylproline (omega=0)</text>
        <dbReference type="Rhea" id="RHEA:16237"/>
        <dbReference type="Rhea" id="RHEA-COMP:10747"/>
        <dbReference type="Rhea" id="RHEA-COMP:10748"/>
        <dbReference type="ChEBI" id="CHEBI:83833"/>
        <dbReference type="ChEBI" id="CHEBI:83834"/>
        <dbReference type="EC" id="5.2.1.8"/>
    </reaction>
</comment>
<dbReference type="PROSITE" id="PS50059">
    <property type="entry name" value="FKBP_PPIASE"/>
    <property type="match status" value="1"/>
</dbReference>
<dbReference type="GO" id="GO:0006457">
    <property type="term" value="P:protein folding"/>
    <property type="evidence" value="ECO:0007669"/>
    <property type="project" value="UniProtKB-UniRule"/>
</dbReference>
<dbReference type="InterPro" id="IPR005215">
    <property type="entry name" value="Trig_fac"/>
</dbReference>
<dbReference type="InterPro" id="IPR008881">
    <property type="entry name" value="Trigger_fac_ribosome-bd_bac"/>
</dbReference>
<evidence type="ECO:0000313" key="18">
    <source>
        <dbReference type="Proteomes" id="UP000015520"/>
    </source>
</evidence>
<protein>
    <recommendedName>
        <fullName evidence="4 12">Trigger factor</fullName>
        <shortName evidence="12">TF</shortName>
        <ecNumber evidence="3 12">5.2.1.8</ecNumber>
    </recommendedName>
    <alternativeName>
        <fullName evidence="11 12">PPIase</fullName>
    </alternativeName>
</protein>
<keyword evidence="6 12" id="KW-0132">Cell division</keyword>
<comment type="function">
    <text evidence="12">Involved in protein export. Acts as a chaperone by maintaining the newly synthesized protein in an open conformation. Functions as a peptidyl-prolyl cis-trans isomerase.</text>
</comment>
<dbReference type="GO" id="GO:0051301">
    <property type="term" value="P:cell division"/>
    <property type="evidence" value="ECO:0007669"/>
    <property type="project" value="UniProtKB-KW"/>
</dbReference>
<gene>
    <name evidence="12" type="primary">tig</name>
    <name evidence="17" type="ORF">M947_11195</name>
</gene>
<dbReference type="Proteomes" id="UP000015520">
    <property type="component" value="Unassembled WGS sequence"/>
</dbReference>
<keyword evidence="18" id="KW-1185">Reference proteome</keyword>
<keyword evidence="10 12" id="KW-0131">Cell cycle</keyword>
<evidence type="ECO:0000256" key="3">
    <source>
        <dbReference type="ARBA" id="ARBA00013194"/>
    </source>
</evidence>
<evidence type="ECO:0000259" key="16">
    <source>
        <dbReference type="PROSITE" id="PS50059"/>
    </source>
</evidence>
<dbReference type="InterPro" id="IPR037041">
    <property type="entry name" value="Trigger_fac_C_sf"/>
</dbReference>
<dbReference type="GO" id="GO:0015031">
    <property type="term" value="P:protein transport"/>
    <property type="evidence" value="ECO:0007669"/>
    <property type="project" value="UniProtKB-UniRule"/>
</dbReference>
<dbReference type="EC" id="5.2.1.8" evidence="3 12"/>
<dbReference type="SUPFAM" id="SSF54534">
    <property type="entry name" value="FKBP-like"/>
    <property type="match status" value="1"/>
</dbReference>
<evidence type="ECO:0000256" key="2">
    <source>
        <dbReference type="ARBA" id="ARBA00005464"/>
    </source>
</evidence>
<name>T0J8R9_9BACT</name>
<keyword evidence="15" id="KW-0175">Coiled coil</keyword>
<feature type="domain" description="PPIase FKBP-type" evidence="16">
    <location>
        <begin position="165"/>
        <end position="247"/>
    </location>
</feature>
<evidence type="ECO:0000256" key="10">
    <source>
        <dbReference type="ARBA" id="ARBA00023306"/>
    </source>
</evidence>
<dbReference type="Gene3D" id="3.10.50.40">
    <property type="match status" value="1"/>
</dbReference>
<evidence type="ECO:0000256" key="14">
    <source>
        <dbReference type="RuleBase" id="RU003914"/>
    </source>
</evidence>
<evidence type="ECO:0000256" key="13">
    <source>
        <dbReference type="PROSITE-ProRule" id="PRU00277"/>
    </source>
</evidence>
<dbReference type="InterPro" id="IPR001179">
    <property type="entry name" value="PPIase_FKBP_dom"/>
</dbReference>
<dbReference type="PATRIC" id="fig|1172190.3.peg.2158"/>
<evidence type="ECO:0000256" key="1">
    <source>
        <dbReference type="ARBA" id="ARBA00000971"/>
    </source>
</evidence>
<dbReference type="HAMAP" id="MF_00303">
    <property type="entry name" value="Trigger_factor_Tig"/>
    <property type="match status" value="1"/>
</dbReference>
<evidence type="ECO:0000256" key="5">
    <source>
        <dbReference type="ARBA" id="ARBA00022490"/>
    </source>
</evidence>
<evidence type="ECO:0000256" key="6">
    <source>
        <dbReference type="ARBA" id="ARBA00022618"/>
    </source>
</evidence>
<keyword evidence="8 12" id="KW-0143">Chaperone</keyword>
<evidence type="ECO:0000256" key="4">
    <source>
        <dbReference type="ARBA" id="ARBA00016902"/>
    </source>
</evidence>
<dbReference type="FunFam" id="3.10.50.40:FF:000001">
    <property type="entry name" value="Trigger factor"/>
    <property type="match status" value="1"/>
</dbReference>
<proteinExistence type="inferred from homology"/>
<feature type="coiled-coil region" evidence="15">
    <location>
        <begin position="330"/>
        <end position="357"/>
    </location>
</feature>
<dbReference type="GO" id="GO:0003755">
    <property type="term" value="F:peptidyl-prolyl cis-trans isomerase activity"/>
    <property type="evidence" value="ECO:0007669"/>
    <property type="project" value="UniProtKB-UniRule"/>
</dbReference>
<evidence type="ECO:0000256" key="12">
    <source>
        <dbReference type="HAMAP-Rule" id="MF_00303"/>
    </source>
</evidence>
<dbReference type="SUPFAM" id="SSF109998">
    <property type="entry name" value="Triger factor/SurA peptide-binding domain-like"/>
    <property type="match status" value="1"/>
</dbReference>
<evidence type="ECO:0000256" key="9">
    <source>
        <dbReference type="ARBA" id="ARBA00023235"/>
    </source>
</evidence>
<dbReference type="InterPro" id="IPR046357">
    <property type="entry name" value="PPIase_dom_sf"/>
</dbReference>
<comment type="subcellular location">
    <subcellularLocation>
        <location evidence="12">Cytoplasm</location>
    </subcellularLocation>
    <text evidence="12">About half TF is bound to the ribosome near the polypeptide exit tunnel while the other half is free in the cytoplasm.</text>
</comment>
<dbReference type="AlphaFoldDB" id="T0J8R9"/>
<dbReference type="InterPro" id="IPR008880">
    <property type="entry name" value="Trigger_fac_C"/>
</dbReference>
<organism evidence="17 18">
    <name type="scientific">Sulfurimonas hongkongensis</name>
    <dbReference type="NCBI Taxonomy" id="1172190"/>
    <lineage>
        <taxon>Bacteria</taxon>
        <taxon>Pseudomonadati</taxon>
        <taxon>Campylobacterota</taxon>
        <taxon>Epsilonproteobacteria</taxon>
        <taxon>Campylobacterales</taxon>
        <taxon>Sulfurimonadaceae</taxon>
        <taxon>Sulfurimonas</taxon>
    </lineage>
</organism>
<dbReference type="Pfam" id="PF05698">
    <property type="entry name" value="Trigger_C"/>
    <property type="match status" value="1"/>
</dbReference>
<evidence type="ECO:0000256" key="8">
    <source>
        <dbReference type="ARBA" id="ARBA00023186"/>
    </source>
</evidence>
<dbReference type="PIRSF" id="PIRSF003095">
    <property type="entry name" value="Trigger_factor"/>
    <property type="match status" value="1"/>
</dbReference>
<sequence>MEIKSSKINGANALIEATILREVIDVNLEKIAKELAKTASVQGFRKGKVPISVVKKQYGDKLVQDAEAEALREVLNKGLEELSIANDELIGEPNISKFDKSEDKIEVAVKVAMRPVIELGDYASLIKEVEKPEVSDEDVDARIAELAQAQAPLKDIARNRKMKDGDTAVIDFEGFVDGEPFEGGKAENFELRLGSGQFIPGFEDQLLGVKRDEEVEVNVTFPENYGGTELAGKDAMFKVKVNGIKVKDEVAIDDELAKKMLPGEENATLEELKKQVKTQIENEELSKLYNDNLKPELLEIFVEKISFDLPEFVVDQEIDMALNKKAQGMSEEEIIELRENQDKLEELRETLRDDAKKSVKATFIIDALASAEDIKVQEQEVMQTIYYEAMQMGQDPQKAYEQYKSAGYLPAIQMSMVEDKVLSQLLNSKIKEA</sequence>
<keyword evidence="9 12" id="KW-0413">Isomerase</keyword>
<evidence type="ECO:0000313" key="17">
    <source>
        <dbReference type="EMBL" id="EQB34381.1"/>
    </source>
</evidence>